<dbReference type="PANTHER" id="PTHR30093">
    <property type="entry name" value="GENERAL SECRETION PATHWAY PROTEIN G"/>
    <property type="match status" value="1"/>
</dbReference>
<evidence type="ECO:0000256" key="1">
    <source>
        <dbReference type="SAM" id="Phobius"/>
    </source>
</evidence>
<dbReference type="Pfam" id="PF07963">
    <property type="entry name" value="N_methyl"/>
    <property type="match status" value="1"/>
</dbReference>
<gene>
    <name evidence="3" type="ORF">C5Y96_10900</name>
</gene>
<keyword evidence="1" id="KW-0812">Transmembrane</keyword>
<evidence type="ECO:0000259" key="2">
    <source>
        <dbReference type="Pfam" id="PF07596"/>
    </source>
</evidence>
<accession>A0A2S8FMC7</accession>
<dbReference type="AlphaFoldDB" id="A0A2S8FMC7"/>
<dbReference type="PANTHER" id="PTHR30093:SF2">
    <property type="entry name" value="TYPE II SECRETION SYSTEM PROTEIN H"/>
    <property type="match status" value="1"/>
</dbReference>
<organism evidence="3 4">
    <name type="scientific">Blastopirellula marina</name>
    <dbReference type="NCBI Taxonomy" id="124"/>
    <lineage>
        <taxon>Bacteria</taxon>
        <taxon>Pseudomonadati</taxon>
        <taxon>Planctomycetota</taxon>
        <taxon>Planctomycetia</taxon>
        <taxon>Pirellulales</taxon>
        <taxon>Pirellulaceae</taxon>
        <taxon>Blastopirellula</taxon>
    </lineage>
</organism>
<dbReference type="RefSeq" id="WP_105353041.1">
    <property type="nucleotide sequence ID" value="NZ_PUIA01000035.1"/>
</dbReference>
<dbReference type="InterPro" id="IPR027558">
    <property type="entry name" value="Pre_pil_HX9DG_C"/>
</dbReference>
<dbReference type="Proteomes" id="UP000240009">
    <property type="component" value="Unassembled WGS sequence"/>
</dbReference>
<dbReference type="SUPFAM" id="SSF54523">
    <property type="entry name" value="Pili subunits"/>
    <property type="match status" value="1"/>
</dbReference>
<evidence type="ECO:0000313" key="3">
    <source>
        <dbReference type="EMBL" id="PQO33352.1"/>
    </source>
</evidence>
<sequence length="305" mass="33407">MRKCGFTLVELLVVIAIIGVLIALLLPAVQQAREAARRMQCTNNMKQIALGMHNYHDTVGSFPSGALALNSHQSNAENDGVWYRGMHGWPALMLDFVEAANLAERIDTSKLAWTSERGDNYFDEYGSHGDTANQYAAQNMPEMFVCPSAARRGPETDFKDYAMNAGNSGSSCCPERALKFNGIGYKNSSVNFKDITDGTTNTFLLLEQKHDSDEQELKTQGAASNPFFWVNHNSEGLALSNQGGTSFPPNVVLANLGCRTSRSDHPGGVLAAMCDGSVKFIPETIARDPWRWLHTRNGDEVVSLP</sequence>
<keyword evidence="1" id="KW-0472">Membrane</keyword>
<dbReference type="OrthoDB" id="269301at2"/>
<feature type="transmembrane region" description="Helical" evidence="1">
    <location>
        <begin position="6"/>
        <end position="29"/>
    </location>
</feature>
<dbReference type="Pfam" id="PF07596">
    <property type="entry name" value="SBP_bac_10"/>
    <property type="match status" value="1"/>
</dbReference>
<feature type="domain" description="DUF1559" evidence="2">
    <location>
        <begin position="30"/>
        <end position="287"/>
    </location>
</feature>
<evidence type="ECO:0000313" key="4">
    <source>
        <dbReference type="Proteomes" id="UP000240009"/>
    </source>
</evidence>
<dbReference type="EMBL" id="PUIA01000035">
    <property type="protein sequence ID" value="PQO33352.1"/>
    <property type="molecule type" value="Genomic_DNA"/>
</dbReference>
<reference evidence="3 4" key="1">
    <citation type="submission" date="2018-02" db="EMBL/GenBank/DDBJ databases">
        <title>Comparative genomes isolates from brazilian mangrove.</title>
        <authorList>
            <person name="Araujo J.E."/>
            <person name="Taketani R.G."/>
            <person name="Silva M.C.P."/>
            <person name="Loureco M.V."/>
            <person name="Andreote F.D."/>
        </authorList>
    </citation>
    <scope>NUCLEOTIDE SEQUENCE [LARGE SCALE GENOMIC DNA]</scope>
    <source>
        <strain evidence="3 4">HEX-2 MGV</strain>
    </source>
</reference>
<dbReference type="NCBIfam" id="TIGR02532">
    <property type="entry name" value="IV_pilin_GFxxxE"/>
    <property type="match status" value="1"/>
</dbReference>
<dbReference type="NCBIfam" id="TIGR04294">
    <property type="entry name" value="pre_pil_HX9DG"/>
    <property type="match status" value="1"/>
</dbReference>
<dbReference type="InterPro" id="IPR012902">
    <property type="entry name" value="N_methyl_site"/>
</dbReference>
<keyword evidence="1" id="KW-1133">Transmembrane helix</keyword>
<protein>
    <recommendedName>
        <fullName evidence="2">DUF1559 domain-containing protein</fullName>
    </recommendedName>
</protein>
<proteinExistence type="predicted"/>
<name>A0A2S8FMC7_9BACT</name>
<dbReference type="Gene3D" id="3.30.700.10">
    <property type="entry name" value="Glycoprotein, Type 4 Pilin"/>
    <property type="match status" value="1"/>
</dbReference>
<dbReference type="InterPro" id="IPR011453">
    <property type="entry name" value="DUF1559"/>
</dbReference>
<comment type="caution">
    <text evidence="3">The sequence shown here is derived from an EMBL/GenBank/DDBJ whole genome shotgun (WGS) entry which is preliminary data.</text>
</comment>
<dbReference type="InterPro" id="IPR045584">
    <property type="entry name" value="Pilin-like"/>
</dbReference>